<sequence>MTSGGHVQDLFSDPIEARLIEQKSAGTWLLKSWLAKDRASISVQLQAILQVSPLRRFKTPNGYSMSVGSSNCGAWGWISDQKGYRYSAVDPLTQRPWPAMPEAWQHLATEAAELVGFQHFIPDSCLINCYEVGDKMGLHQDKDEEIFEHPIVSVSLGLPIIFMLGGLTRSQAYQKILLEDSDVLIWGGVDRLKYHGVQSLRKGLHPIFGSKRYNLTFRKAK</sequence>
<dbReference type="GO" id="GO:0032259">
    <property type="term" value="P:methylation"/>
    <property type="evidence" value="ECO:0007669"/>
    <property type="project" value="UniProtKB-KW"/>
</dbReference>
<dbReference type="InterPro" id="IPR005123">
    <property type="entry name" value="Oxoglu/Fe-dep_dioxygenase_dom"/>
</dbReference>
<feature type="binding site" evidence="5">
    <location>
        <position position="143"/>
    </location>
    <ligand>
        <name>substrate</name>
    </ligand>
</feature>
<feature type="binding site" evidence="5">
    <location>
        <position position="169"/>
    </location>
    <ligand>
        <name>substrate</name>
    </ligand>
</feature>
<keyword evidence="4 6" id="KW-0408">Iron</keyword>
<keyword evidence="9" id="KW-1185">Reference proteome</keyword>
<dbReference type="Pfam" id="PF13532">
    <property type="entry name" value="2OG-FeII_Oxy_2"/>
    <property type="match status" value="1"/>
</dbReference>
<keyword evidence="1 6" id="KW-0479">Metal-binding</keyword>
<evidence type="ECO:0000256" key="6">
    <source>
        <dbReference type="PIRSR" id="PIRSR604574-2"/>
    </source>
</evidence>
<dbReference type="GO" id="GO:0008168">
    <property type="term" value="F:methyltransferase activity"/>
    <property type="evidence" value="ECO:0007669"/>
    <property type="project" value="UniProtKB-KW"/>
</dbReference>
<accession>A0A5A9W4S3</accession>
<evidence type="ECO:0000259" key="7">
    <source>
        <dbReference type="PROSITE" id="PS51471"/>
    </source>
</evidence>
<organism evidence="8 9">
    <name type="scientific">Nitrincola tapanii</name>
    <dbReference type="NCBI Taxonomy" id="1708751"/>
    <lineage>
        <taxon>Bacteria</taxon>
        <taxon>Pseudomonadati</taxon>
        <taxon>Pseudomonadota</taxon>
        <taxon>Gammaproteobacteria</taxon>
        <taxon>Oceanospirillales</taxon>
        <taxon>Oceanospirillaceae</taxon>
        <taxon>Nitrincola</taxon>
    </lineage>
</organism>
<dbReference type="RefSeq" id="WP_149390080.1">
    <property type="nucleotide sequence ID" value="NZ_SMRS01000002.1"/>
</dbReference>
<dbReference type="Gene3D" id="2.60.120.590">
    <property type="entry name" value="Alpha-ketoglutarate-dependent dioxygenase AlkB-like"/>
    <property type="match status" value="1"/>
</dbReference>
<feature type="binding site" evidence="6">
    <location>
        <position position="139"/>
    </location>
    <ligand>
        <name>Fe cation</name>
        <dbReference type="ChEBI" id="CHEBI:24875"/>
        <note>catalytic</note>
    </ligand>
</feature>
<dbReference type="NCBIfam" id="NF011930">
    <property type="entry name" value="PRK15401.1"/>
    <property type="match status" value="1"/>
</dbReference>
<gene>
    <name evidence="8" type="primary">alkB</name>
    <name evidence="8" type="ORF">E1H14_03555</name>
</gene>
<dbReference type="Proteomes" id="UP000325302">
    <property type="component" value="Unassembled WGS sequence"/>
</dbReference>
<evidence type="ECO:0000256" key="5">
    <source>
        <dbReference type="PIRSR" id="PIRSR604574-1"/>
    </source>
</evidence>
<dbReference type="GO" id="GO:0008198">
    <property type="term" value="F:ferrous iron binding"/>
    <property type="evidence" value="ECO:0007669"/>
    <property type="project" value="TreeGrafter"/>
</dbReference>
<feature type="binding site" evidence="6">
    <location>
        <position position="195"/>
    </location>
    <ligand>
        <name>Fe cation</name>
        <dbReference type="ChEBI" id="CHEBI:24875"/>
        <note>catalytic</note>
    </ligand>
</feature>
<evidence type="ECO:0000313" key="9">
    <source>
        <dbReference type="Proteomes" id="UP000325302"/>
    </source>
</evidence>
<dbReference type="EC" id="1.14.11.33" evidence="8"/>
<feature type="binding site" evidence="5">
    <location>
        <begin position="128"/>
        <end position="130"/>
    </location>
    <ligand>
        <name>2-oxoglutarate</name>
        <dbReference type="ChEBI" id="CHEBI:16810"/>
    </ligand>
</feature>
<evidence type="ECO:0000256" key="4">
    <source>
        <dbReference type="ARBA" id="ARBA00023004"/>
    </source>
</evidence>
<dbReference type="SUPFAM" id="SSF51197">
    <property type="entry name" value="Clavaminate synthase-like"/>
    <property type="match status" value="1"/>
</dbReference>
<keyword evidence="3 8" id="KW-0560">Oxidoreductase</keyword>
<name>A0A5A9W4S3_9GAMM</name>
<evidence type="ECO:0000256" key="2">
    <source>
        <dbReference type="ARBA" id="ARBA00022964"/>
    </source>
</evidence>
<dbReference type="PANTHER" id="PTHR16557">
    <property type="entry name" value="ALKYLATED DNA REPAIR PROTEIN ALKB-RELATED"/>
    <property type="match status" value="1"/>
</dbReference>
<feature type="binding site" evidence="5">
    <location>
        <position position="77"/>
    </location>
    <ligand>
        <name>substrate</name>
    </ligand>
</feature>
<keyword evidence="8" id="KW-0808">Transferase</keyword>
<feature type="binding site" evidence="6">
    <location>
        <position position="141"/>
    </location>
    <ligand>
        <name>Fe cation</name>
        <dbReference type="ChEBI" id="CHEBI:24875"/>
        <note>catalytic</note>
    </ligand>
</feature>
<feature type="binding site" evidence="5">
    <location>
        <begin position="84"/>
        <end position="86"/>
    </location>
    <ligand>
        <name>substrate</name>
    </ligand>
</feature>
<dbReference type="AlphaFoldDB" id="A0A5A9W4S3"/>
<evidence type="ECO:0000313" key="8">
    <source>
        <dbReference type="EMBL" id="KAA0875776.1"/>
    </source>
</evidence>
<dbReference type="InterPro" id="IPR027450">
    <property type="entry name" value="AlkB-like"/>
</dbReference>
<feature type="binding site" evidence="5">
    <location>
        <begin position="212"/>
        <end position="218"/>
    </location>
    <ligand>
        <name>2-oxoglutarate</name>
        <dbReference type="ChEBI" id="CHEBI:16810"/>
    </ligand>
</feature>
<comment type="caution">
    <text evidence="8">The sequence shown here is derived from an EMBL/GenBank/DDBJ whole genome shotgun (WGS) entry which is preliminary data.</text>
</comment>
<comment type="cofactor">
    <cofactor evidence="6">
        <name>Fe(2+)</name>
        <dbReference type="ChEBI" id="CHEBI:29033"/>
    </cofactor>
    <text evidence="6">Binds 1 Fe(2+) ion per subunit.</text>
</comment>
<evidence type="ECO:0000256" key="3">
    <source>
        <dbReference type="ARBA" id="ARBA00023002"/>
    </source>
</evidence>
<keyword evidence="8" id="KW-0489">Methyltransferase</keyword>
<evidence type="ECO:0000256" key="1">
    <source>
        <dbReference type="ARBA" id="ARBA00022723"/>
    </source>
</evidence>
<dbReference type="EMBL" id="SMRS01000002">
    <property type="protein sequence ID" value="KAA0875776.1"/>
    <property type="molecule type" value="Genomic_DNA"/>
</dbReference>
<dbReference type="GO" id="GO:0035515">
    <property type="term" value="F:oxidative RNA demethylase activity"/>
    <property type="evidence" value="ECO:0007669"/>
    <property type="project" value="TreeGrafter"/>
</dbReference>
<protein>
    <submittedName>
        <fullName evidence="8">DNA oxidative demethylase AlkB</fullName>
        <ecNumber evidence="8">1.14.11.33</ecNumber>
    </submittedName>
</protein>
<keyword evidence="2" id="KW-0223">Dioxygenase</keyword>
<dbReference type="GO" id="GO:0035516">
    <property type="term" value="F:broad specificity oxidative DNA demethylase activity"/>
    <property type="evidence" value="ECO:0007669"/>
    <property type="project" value="UniProtKB-EC"/>
</dbReference>
<reference evidence="8 9" key="1">
    <citation type="submission" date="2019-03" db="EMBL/GenBank/DDBJ databases">
        <title>Nitrincola sp. nov. isolated from an Indian soda lake.</title>
        <authorList>
            <person name="Joshi A."/>
            <person name="Thite S.V."/>
            <person name="Joseph N."/>
            <person name="Dhotre D."/>
            <person name="Moorthy M."/>
            <person name="Shouche Y.S."/>
        </authorList>
    </citation>
    <scope>NUCLEOTIDE SEQUENCE [LARGE SCALE GENOMIC DNA]</scope>
    <source>
        <strain evidence="8 9">MEB193</strain>
    </source>
</reference>
<dbReference type="PROSITE" id="PS51471">
    <property type="entry name" value="FE2OG_OXY"/>
    <property type="match status" value="1"/>
</dbReference>
<dbReference type="PANTHER" id="PTHR16557:SF2">
    <property type="entry name" value="NUCLEIC ACID DIOXYGENASE ALKBH1"/>
    <property type="match status" value="1"/>
</dbReference>
<feature type="domain" description="Fe2OG dioxygenase" evidence="7">
    <location>
        <begin position="121"/>
        <end position="221"/>
    </location>
</feature>
<dbReference type="GO" id="GO:0035513">
    <property type="term" value="P:oxidative RNA demethylation"/>
    <property type="evidence" value="ECO:0007669"/>
    <property type="project" value="TreeGrafter"/>
</dbReference>
<dbReference type="InterPro" id="IPR004574">
    <property type="entry name" value="Alkb"/>
</dbReference>
<proteinExistence type="predicted"/>
<dbReference type="OrthoDB" id="9796932at2"/>
<dbReference type="GO" id="GO:0005737">
    <property type="term" value="C:cytoplasm"/>
    <property type="evidence" value="ECO:0007669"/>
    <property type="project" value="TreeGrafter"/>
</dbReference>
<dbReference type="InterPro" id="IPR037151">
    <property type="entry name" value="AlkB-like_sf"/>
</dbReference>